<dbReference type="SUPFAM" id="SSF55729">
    <property type="entry name" value="Acyl-CoA N-acyltransferases (Nat)"/>
    <property type="match status" value="1"/>
</dbReference>
<reference evidence="15" key="1">
    <citation type="submission" date="2021-01" db="EMBL/GenBank/DDBJ databases">
        <authorList>
            <person name="Corre E."/>
            <person name="Pelletier E."/>
            <person name="Niang G."/>
            <person name="Scheremetjew M."/>
            <person name="Finn R."/>
            <person name="Kale V."/>
            <person name="Holt S."/>
            <person name="Cochrane G."/>
            <person name="Meng A."/>
            <person name="Brown T."/>
            <person name="Cohen L."/>
        </authorList>
    </citation>
    <scope>NUCLEOTIDE SEQUENCE</scope>
    <source>
        <strain evidence="15">B650</strain>
    </source>
</reference>
<feature type="region of interest" description="Disordered" evidence="13">
    <location>
        <begin position="75"/>
        <end position="109"/>
    </location>
</feature>
<name>A0A7S2KVB7_9STRA</name>
<dbReference type="GO" id="GO:0004402">
    <property type="term" value="F:histone acetyltransferase activity"/>
    <property type="evidence" value="ECO:0007669"/>
    <property type="project" value="InterPro"/>
</dbReference>
<evidence type="ECO:0000313" key="15">
    <source>
        <dbReference type="EMBL" id="CAD9586011.1"/>
    </source>
</evidence>
<evidence type="ECO:0000256" key="9">
    <source>
        <dbReference type="ARBA" id="ARBA00022990"/>
    </source>
</evidence>
<dbReference type="GO" id="GO:0005634">
    <property type="term" value="C:nucleus"/>
    <property type="evidence" value="ECO:0007669"/>
    <property type="project" value="UniProtKB-SubCell"/>
</dbReference>
<dbReference type="InterPro" id="IPR025995">
    <property type="entry name" value="Tudor-knot"/>
</dbReference>
<evidence type="ECO:0000256" key="1">
    <source>
        <dbReference type="ARBA" id="ARBA00004123"/>
    </source>
</evidence>
<keyword evidence="7" id="KW-0862">Zinc</keyword>
<dbReference type="FunFam" id="3.40.630.30:FF:000002">
    <property type="entry name" value="Histone acetyltransferase"/>
    <property type="match status" value="1"/>
</dbReference>
<dbReference type="SUPFAM" id="SSF54160">
    <property type="entry name" value="Chromo domain-like"/>
    <property type="match status" value="1"/>
</dbReference>
<keyword evidence="4" id="KW-0808">Transferase</keyword>
<accession>A0A7S2KVB7</accession>
<comment type="subcellular location">
    <subcellularLocation>
        <location evidence="1 12">Nucleus</location>
    </subcellularLocation>
</comment>
<dbReference type="GO" id="GO:0006357">
    <property type="term" value="P:regulation of transcription by RNA polymerase II"/>
    <property type="evidence" value="ECO:0007669"/>
    <property type="project" value="TreeGrafter"/>
</dbReference>
<dbReference type="GO" id="GO:0003682">
    <property type="term" value="F:chromatin binding"/>
    <property type="evidence" value="ECO:0007669"/>
    <property type="project" value="TreeGrafter"/>
</dbReference>
<evidence type="ECO:0000256" key="5">
    <source>
        <dbReference type="ARBA" id="ARBA00022723"/>
    </source>
</evidence>
<feature type="region of interest" description="Disordered" evidence="13">
    <location>
        <begin position="1"/>
        <end position="41"/>
    </location>
</feature>
<dbReference type="Gene3D" id="3.30.60.60">
    <property type="entry name" value="N-acetyl transferase-like"/>
    <property type="match status" value="1"/>
</dbReference>
<evidence type="ECO:0000256" key="2">
    <source>
        <dbReference type="ARBA" id="ARBA00010107"/>
    </source>
</evidence>
<evidence type="ECO:0000256" key="10">
    <source>
        <dbReference type="ARBA" id="ARBA00023242"/>
    </source>
</evidence>
<dbReference type="Pfam" id="PF11717">
    <property type="entry name" value="Tudor-knot"/>
    <property type="match status" value="1"/>
</dbReference>
<evidence type="ECO:0000259" key="14">
    <source>
        <dbReference type="PROSITE" id="PS51726"/>
    </source>
</evidence>
<evidence type="ECO:0000256" key="6">
    <source>
        <dbReference type="ARBA" id="ARBA00022771"/>
    </source>
</evidence>
<evidence type="ECO:0000256" key="12">
    <source>
        <dbReference type="RuleBase" id="RU361211"/>
    </source>
</evidence>
<organism evidence="15">
    <name type="scientific">Leptocylindrus danicus</name>
    <dbReference type="NCBI Taxonomy" id="163516"/>
    <lineage>
        <taxon>Eukaryota</taxon>
        <taxon>Sar</taxon>
        <taxon>Stramenopiles</taxon>
        <taxon>Ochrophyta</taxon>
        <taxon>Bacillariophyta</taxon>
        <taxon>Coscinodiscophyceae</taxon>
        <taxon>Chaetocerotophycidae</taxon>
        <taxon>Leptocylindrales</taxon>
        <taxon>Leptocylindraceae</taxon>
        <taxon>Leptocylindrus</taxon>
    </lineage>
</organism>
<dbReference type="PROSITE" id="PS51726">
    <property type="entry name" value="MYST_HAT"/>
    <property type="match status" value="1"/>
</dbReference>
<keyword evidence="6" id="KW-0863">Zinc-finger</keyword>
<feature type="compositionally biased region" description="Basic and acidic residues" evidence="13">
    <location>
        <begin position="89"/>
        <end position="100"/>
    </location>
</feature>
<evidence type="ECO:0000256" key="11">
    <source>
        <dbReference type="PIRSR" id="PIRSR602717-51"/>
    </source>
</evidence>
<dbReference type="GO" id="GO:0000785">
    <property type="term" value="C:chromatin"/>
    <property type="evidence" value="ECO:0007669"/>
    <property type="project" value="TreeGrafter"/>
</dbReference>
<dbReference type="PANTHER" id="PTHR10615:SF161">
    <property type="entry name" value="HISTONE ACETYLTRANSFERASE KAT7"/>
    <property type="match status" value="1"/>
</dbReference>
<dbReference type="GO" id="GO:0003712">
    <property type="term" value="F:transcription coregulator activity"/>
    <property type="evidence" value="ECO:0007669"/>
    <property type="project" value="TreeGrafter"/>
</dbReference>
<sequence length="459" mass="53682">MTAALPRAHTPRCCSIAPTTTMANTENEDHQTTKIPARSPPPAATVELMIRDRCSVKWRDGTLLPAEIVERRLIRPANTKKTKTKKTKGKNDKDEADKNGDQNNNTDQQHNMEYYVHYLNHDRRLDEWCNISRFQLDTLDSSHRHVSLQKQHTSGRKRKSTASDAMHKANQELAELEREHEEMTKVKNIHNIVIGNWDVETWYFSPYPSEFSPCKTLFICEFCLKYMKHKCSYRKHKECCEKRRPPGREIYRENNLSVFEIDGKENRVYCQNLCLLAKLFLDHKTLYYDVDPFWFYIVTEVDNEGAHIVGYFSKEKVSAEDYNLACILTFPQHQKSGYGKFIISLSYELSKREKKVGSPEKPLSDLGKISYRSYWTHVLMHLLSQSSKQGKMKSLSIKAISTMTAIKVEDILSTFQSLNMIQYWKGQHVIKVRQDLIKDYMKNSKPIRLCKSEYLTWEK</sequence>
<dbReference type="InterPro" id="IPR016197">
    <property type="entry name" value="Chromo-like_dom_sf"/>
</dbReference>
<dbReference type="PANTHER" id="PTHR10615">
    <property type="entry name" value="HISTONE ACETYLTRANSFERASE"/>
    <property type="match status" value="1"/>
</dbReference>
<feature type="region of interest" description="Disordered" evidence="13">
    <location>
        <begin position="143"/>
        <end position="167"/>
    </location>
</feature>
<evidence type="ECO:0000256" key="13">
    <source>
        <dbReference type="SAM" id="MobiDB-lite"/>
    </source>
</evidence>
<dbReference type="GO" id="GO:0008270">
    <property type="term" value="F:zinc ion binding"/>
    <property type="evidence" value="ECO:0007669"/>
    <property type="project" value="UniProtKB-KW"/>
</dbReference>
<keyword evidence="9" id="KW-0007">Acetylation</keyword>
<dbReference type="InterPro" id="IPR040706">
    <property type="entry name" value="Zf-MYST"/>
</dbReference>
<keyword evidence="8" id="KW-0156">Chromatin regulator</keyword>
<gene>
    <name evidence="15" type="ORF">LDAN0321_LOCUS11787</name>
</gene>
<dbReference type="FunFam" id="3.30.60.60:FF:000001">
    <property type="entry name" value="Histone acetyltransferase"/>
    <property type="match status" value="1"/>
</dbReference>
<evidence type="ECO:0000256" key="3">
    <source>
        <dbReference type="ARBA" id="ARBA00013184"/>
    </source>
</evidence>
<feature type="domain" description="MYST-type HAT" evidence="14">
    <location>
        <begin position="184"/>
        <end position="459"/>
    </location>
</feature>
<dbReference type="EC" id="2.3.1.48" evidence="3 12"/>
<evidence type="ECO:0000256" key="4">
    <source>
        <dbReference type="ARBA" id="ARBA00022679"/>
    </source>
</evidence>
<dbReference type="InterPro" id="IPR002717">
    <property type="entry name" value="HAT_MYST-type"/>
</dbReference>
<protein>
    <recommendedName>
        <fullName evidence="3 12">Histone acetyltransferase</fullName>
        <ecNumber evidence="3 12">2.3.1.48</ecNumber>
    </recommendedName>
</protein>
<dbReference type="InterPro" id="IPR050603">
    <property type="entry name" value="MYST_HAT"/>
</dbReference>
<dbReference type="Pfam" id="PF17772">
    <property type="entry name" value="zf-MYST"/>
    <property type="match status" value="1"/>
</dbReference>
<dbReference type="Gene3D" id="3.40.630.30">
    <property type="match status" value="1"/>
</dbReference>
<dbReference type="AlphaFoldDB" id="A0A7S2KVB7"/>
<dbReference type="FunFam" id="1.10.10.10:FF:000022">
    <property type="entry name" value="Histone acetyltransferase"/>
    <property type="match status" value="1"/>
</dbReference>
<keyword evidence="5" id="KW-0479">Metal-binding</keyword>
<keyword evidence="10 12" id="KW-0539">Nucleus</keyword>
<dbReference type="InterPro" id="IPR036388">
    <property type="entry name" value="WH-like_DNA-bd_sf"/>
</dbReference>
<evidence type="ECO:0000256" key="7">
    <source>
        <dbReference type="ARBA" id="ARBA00022833"/>
    </source>
</evidence>
<comment type="catalytic activity">
    <reaction evidence="12">
        <text>L-lysyl-[protein] + acetyl-CoA = N(6)-acetyl-L-lysyl-[protein] + CoA + H(+)</text>
        <dbReference type="Rhea" id="RHEA:45948"/>
        <dbReference type="Rhea" id="RHEA-COMP:9752"/>
        <dbReference type="Rhea" id="RHEA-COMP:10731"/>
        <dbReference type="ChEBI" id="CHEBI:15378"/>
        <dbReference type="ChEBI" id="CHEBI:29969"/>
        <dbReference type="ChEBI" id="CHEBI:57287"/>
        <dbReference type="ChEBI" id="CHEBI:57288"/>
        <dbReference type="ChEBI" id="CHEBI:61930"/>
        <dbReference type="EC" id="2.3.1.48"/>
    </reaction>
</comment>
<proteinExistence type="inferred from homology"/>
<dbReference type="Gene3D" id="2.30.30.140">
    <property type="match status" value="1"/>
</dbReference>
<dbReference type="Gene3D" id="1.10.10.10">
    <property type="entry name" value="Winged helix-like DNA-binding domain superfamily/Winged helix DNA-binding domain"/>
    <property type="match status" value="1"/>
</dbReference>
<dbReference type="Pfam" id="PF01853">
    <property type="entry name" value="MOZ_SAS"/>
    <property type="match status" value="1"/>
</dbReference>
<feature type="active site" description="Proton donor/acceptor" evidence="11">
    <location>
        <position position="360"/>
    </location>
</feature>
<comment type="similarity">
    <text evidence="2 12">Belongs to the MYST (SAS/MOZ) family.</text>
</comment>
<feature type="compositionally biased region" description="Basic residues" evidence="13">
    <location>
        <begin position="78"/>
        <end position="88"/>
    </location>
</feature>
<dbReference type="EMBL" id="HBGY01018347">
    <property type="protein sequence ID" value="CAD9586011.1"/>
    <property type="molecule type" value="Transcribed_RNA"/>
</dbReference>
<dbReference type="InterPro" id="IPR016181">
    <property type="entry name" value="Acyl_CoA_acyltransferase"/>
</dbReference>
<evidence type="ECO:0000256" key="8">
    <source>
        <dbReference type="ARBA" id="ARBA00022853"/>
    </source>
</evidence>